<dbReference type="Pfam" id="PF13632">
    <property type="entry name" value="Glyco_trans_2_3"/>
    <property type="match status" value="1"/>
</dbReference>
<sequence length="196" mass="22550">MGLSAQAKHLLHVVAFISWLLLFEIISGGIRWRPTDEQEIDPIARARCACPGIPAATPSVTPFQLGAERKVTFDHGKDGSIAEDCYFSMIAFRDGYTFDFIEGEMHEKSPFTFWDFLQQRKRWLQGIFLTVHSREIPIKNKDDSTCAPWRLVMYTVGALLTIPFNIWIENLAVLWGMIGQKHQFYVVKKDWQVLDV</sequence>
<keyword evidence="2" id="KW-1185">Reference proteome</keyword>
<proteinExistence type="predicted"/>
<dbReference type="PANTHER" id="PTHR16779:SF1">
    <property type="entry name" value="BETA-1,4-MANNOSYLTRANSFERASE EGH"/>
    <property type="match status" value="1"/>
</dbReference>
<organism evidence="2 3">
    <name type="scientific">Plectus sambesii</name>
    <dbReference type="NCBI Taxonomy" id="2011161"/>
    <lineage>
        <taxon>Eukaryota</taxon>
        <taxon>Metazoa</taxon>
        <taxon>Ecdysozoa</taxon>
        <taxon>Nematoda</taxon>
        <taxon>Chromadorea</taxon>
        <taxon>Plectida</taxon>
        <taxon>Plectina</taxon>
        <taxon>Plectoidea</taxon>
        <taxon>Plectidae</taxon>
        <taxon>Plectus</taxon>
    </lineage>
</organism>
<evidence type="ECO:0000313" key="3">
    <source>
        <dbReference type="WBParaSite" id="PSAMB.scaffold5199size12344.g26094.t1"/>
    </source>
</evidence>
<dbReference type="InterPro" id="IPR027389">
    <property type="entry name" value="B_mannosylTrfase_Bre-3/Egh"/>
</dbReference>
<dbReference type="InterPro" id="IPR001173">
    <property type="entry name" value="Glyco_trans_2-like"/>
</dbReference>
<feature type="domain" description="Glycosyltransferase 2-like" evidence="1">
    <location>
        <begin position="60"/>
        <end position="144"/>
    </location>
</feature>
<reference evidence="3" key="1">
    <citation type="submission" date="2022-11" db="UniProtKB">
        <authorList>
            <consortium name="WormBaseParasite"/>
        </authorList>
    </citation>
    <scope>IDENTIFICATION</scope>
</reference>
<dbReference type="PANTHER" id="PTHR16779">
    <property type="entry name" value="BETA-1,4-MANNOSYLTRANSFERASE EGH"/>
    <property type="match status" value="1"/>
</dbReference>
<accession>A0A914WTH8</accession>
<protein>
    <submittedName>
        <fullName evidence="3">Glycosyltransferase 2-like domain-containing protein</fullName>
    </submittedName>
</protein>
<dbReference type="Proteomes" id="UP000887566">
    <property type="component" value="Unplaced"/>
</dbReference>
<dbReference type="AlphaFoldDB" id="A0A914WTH8"/>
<evidence type="ECO:0000313" key="2">
    <source>
        <dbReference type="Proteomes" id="UP000887566"/>
    </source>
</evidence>
<dbReference type="GO" id="GO:0005737">
    <property type="term" value="C:cytoplasm"/>
    <property type="evidence" value="ECO:0007669"/>
    <property type="project" value="TreeGrafter"/>
</dbReference>
<evidence type="ECO:0000259" key="1">
    <source>
        <dbReference type="Pfam" id="PF13632"/>
    </source>
</evidence>
<dbReference type="WBParaSite" id="PSAMB.scaffold5199size12344.g26094.t1">
    <property type="protein sequence ID" value="PSAMB.scaffold5199size12344.g26094.t1"/>
    <property type="gene ID" value="PSAMB.scaffold5199size12344.g26094"/>
</dbReference>
<dbReference type="GO" id="GO:0019187">
    <property type="term" value="F:beta-1,4-mannosyltransferase activity"/>
    <property type="evidence" value="ECO:0007669"/>
    <property type="project" value="InterPro"/>
</dbReference>
<name>A0A914WTH8_9BILA</name>